<keyword evidence="6 15" id="KW-0812">Transmembrane</keyword>
<feature type="compositionally biased region" description="Low complexity" evidence="16">
    <location>
        <begin position="34"/>
        <end position="48"/>
    </location>
</feature>
<keyword evidence="7 15" id="KW-0479">Metal-binding</keyword>
<feature type="region of interest" description="Disordered" evidence="16">
    <location>
        <begin position="199"/>
        <end position="225"/>
    </location>
</feature>
<evidence type="ECO:0000256" key="13">
    <source>
        <dbReference type="ARBA" id="ARBA00023065"/>
    </source>
</evidence>
<dbReference type="GO" id="GO:0005507">
    <property type="term" value="F:copper ion binding"/>
    <property type="evidence" value="ECO:0007669"/>
    <property type="project" value="TreeGrafter"/>
</dbReference>
<dbReference type="InterPro" id="IPR027256">
    <property type="entry name" value="P-typ_ATPase_IB"/>
</dbReference>
<feature type="transmembrane region" description="Helical" evidence="15">
    <location>
        <begin position="517"/>
        <end position="535"/>
    </location>
</feature>
<dbReference type="Gene3D" id="2.70.150.10">
    <property type="entry name" value="Calcium-transporting ATPase, cytoplasmic transduction domain A"/>
    <property type="match status" value="1"/>
</dbReference>
<dbReference type="GO" id="GO:0016887">
    <property type="term" value="F:ATP hydrolysis activity"/>
    <property type="evidence" value="ECO:0007669"/>
    <property type="project" value="InterPro"/>
</dbReference>
<dbReference type="InterPro" id="IPR006121">
    <property type="entry name" value="HMA_dom"/>
</dbReference>
<dbReference type="PANTHER" id="PTHR43520:SF5">
    <property type="entry name" value="CATION-TRANSPORTING P-TYPE ATPASE-RELATED"/>
    <property type="match status" value="1"/>
</dbReference>
<dbReference type="PROSITE" id="PS00154">
    <property type="entry name" value="ATPASE_E1_E2"/>
    <property type="match status" value="1"/>
</dbReference>
<feature type="transmembrane region" description="Helical" evidence="15">
    <location>
        <begin position="702"/>
        <end position="725"/>
    </location>
</feature>
<accession>A0A5C8NTC9</accession>
<protein>
    <submittedName>
        <fullName evidence="18">Heavy metal translocating P-type ATPase</fullName>
    </submittedName>
</protein>
<dbReference type="Proteomes" id="UP000321548">
    <property type="component" value="Unassembled WGS sequence"/>
</dbReference>
<keyword evidence="13" id="KW-0406">Ion transport</keyword>
<feature type="domain" description="HMA" evidence="17">
    <location>
        <begin position="336"/>
        <end position="402"/>
    </location>
</feature>
<evidence type="ECO:0000256" key="15">
    <source>
        <dbReference type="RuleBase" id="RU362081"/>
    </source>
</evidence>
<dbReference type="InterPro" id="IPR008250">
    <property type="entry name" value="ATPase_P-typ_transduc_dom_A_sf"/>
</dbReference>
<dbReference type="InterPro" id="IPR021993">
    <property type="entry name" value="ATPase-cat-bd"/>
</dbReference>
<keyword evidence="9 15" id="KW-0067">ATP-binding</keyword>
<dbReference type="SUPFAM" id="SSF81665">
    <property type="entry name" value="Calcium ATPase, transmembrane domain M"/>
    <property type="match status" value="1"/>
</dbReference>
<feature type="region of interest" description="Disordered" evidence="16">
    <location>
        <begin position="1"/>
        <end position="185"/>
    </location>
</feature>
<keyword evidence="10" id="KW-0460">Magnesium</keyword>
<evidence type="ECO:0000256" key="12">
    <source>
        <dbReference type="ARBA" id="ARBA00022989"/>
    </source>
</evidence>
<evidence type="ECO:0000256" key="4">
    <source>
        <dbReference type="ARBA" id="ARBA00022475"/>
    </source>
</evidence>
<evidence type="ECO:0000256" key="11">
    <source>
        <dbReference type="ARBA" id="ARBA00022967"/>
    </source>
</evidence>
<dbReference type="PROSITE" id="PS50846">
    <property type="entry name" value="HMA_2"/>
    <property type="match status" value="1"/>
</dbReference>
<keyword evidence="19" id="KW-1185">Reference proteome</keyword>
<dbReference type="SUPFAM" id="SSF81653">
    <property type="entry name" value="Calcium ATPase, transduction domain A"/>
    <property type="match status" value="1"/>
</dbReference>
<evidence type="ECO:0000313" key="18">
    <source>
        <dbReference type="EMBL" id="TXL64312.1"/>
    </source>
</evidence>
<keyword evidence="5" id="KW-0597">Phosphoprotein</keyword>
<dbReference type="Pfam" id="PF00702">
    <property type="entry name" value="Hydrolase"/>
    <property type="match status" value="1"/>
</dbReference>
<evidence type="ECO:0000313" key="19">
    <source>
        <dbReference type="Proteomes" id="UP000321548"/>
    </source>
</evidence>
<feature type="transmembrane region" description="Helical" evidence="15">
    <location>
        <begin position="424"/>
        <end position="444"/>
    </location>
</feature>
<dbReference type="InterPro" id="IPR023214">
    <property type="entry name" value="HAD_sf"/>
</dbReference>
<evidence type="ECO:0000256" key="8">
    <source>
        <dbReference type="ARBA" id="ARBA00022741"/>
    </source>
</evidence>
<dbReference type="EMBL" id="VDUY01000006">
    <property type="protein sequence ID" value="TXL64312.1"/>
    <property type="molecule type" value="Genomic_DNA"/>
</dbReference>
<evidence type="ECO:0000256" key="2">
    <source>
        <dbReference type="ARBA" id="ARBA00006024"/>
    </source>
</evidence>
<dbReference type="InterPro" id="IPR036412">
    <property type="entry name" value="HAD-like_sf"/>
</dbReference>
<dbReference type="InterPro" id="IPR018303">
    <property type="entry name" value="ATPase_P-typ_P_site"/>
</dbReference>
<dbReference type="Gene3D" id="3.40.50.1000">
    <property type="entry name" value="HAD superfamily/HAD-like"/>
    <property type="match status" value="1"/>
</dbReference>
<keyword evidence="11" id="KW-1278">Translocase</keyword>
<dbReference type="InterPro" id="IPR036163">
    <property type="entry name" value="HMA_dom_sf"/>
</dbReference>
<evidence type="ECO:0000256" key="16">
    <source>
        <dbReference type="SAM" id="MobiDB-lite"/>
    </source>
</evidence>
<organism evidence="18 19">
    <name type="scientific">Zeimonas arvi</name>
    <dbReference type="NCBI Taxonomy" id="2498847"/>
    <lineage>
        <taxon>Bacteria</taxon>
        <taxon>Pseudomonadati</taxon>
        <taxon>Pseudomonadota</taxon>
        <taxon>Betaproteobacteria</taxon>
        <taxon>Burkholderiales</taxon>
        <taxon>Burkholderiaceae</taxon>
        <taxon>Zeimonas</taxon>
    </lineage>
</organism>
<feature type="compositionally biased region" description="Basic and acidic residues" evidence="16">
    <location>
        <begin position="83"/>
        <end position="101"/>
    </location>
</feature>
<dbReference type="PRINTS" id="PR00119">
    <property type="entry name" value="CATATPASE"/>
</dbReference>
<dbReference type="GO" id="GO:0043682">
    <property type="term" value="F:P-type divalent copper transporter activity"/>
    <property type="evidence" value="ECO:0007669"/>
    <property type="project" value="TreeGrafter"/>
</dbReference>
<dbReference type="GO" id="GO:0005524">
    <property type="term" value="F:ATP binding"/>
    <property type="evidence" value="ECO:0007669"/>
    <property type="project" value="UniProtKB-UniRule"/>
</dbReference>
<dbReference type="PANTHER" id="PTHR43520">
    <property type="entry name" value="ATP7, ISOFORM B"/>
    <property type="match status" value="1"/>
</dbReference>
<feature type="compositionally biased region" description="Low complexity" evidence="16">
    <location>
        <begin position="856"/>
        <end position="877"/>
    </location>
</feature>
<gene>
    <name evidence="18" type="ORF">FHP08_15390</name>
</gene>
<dbReference type="GO" id="GO:0005886">
    <property type="term" value="C:plasma membrane"/>
    <property type="evidence" value="ECO:0007669"/>
    <property type="project" value="UniProtKB-SubCell"/>
</dbReference>
<dbReference type="InterPro" id="IPR023298">
    <property type="entry name" value="ATPase_P-typ_TM_dom_sf"/>
</dbReference>
<dbReference type="Gene3D" id="3.40.1110.10">
    <property type="entry name" value="Calcium-transporting ATPase, cytoplasmic domain N"/>
    <property type="match status" value="1"/>
</dbReference>
<evidence type="ECO:0000256" key="3">
    <source>
        <dbReference type="ARBA" id="ARBA00022448"/>
    </source>
</evidence>
<feature type="transmembrane region" description="Helical" evidence="15">
    <location>
        <begin position="493"/>
        <end position="511"/>
    </location>
</feature>
<keyword evidence="8 15" id="KW-0547">Nucleotide-binding</keyword>
<evidence type="ECO:0000256" key="10">
    <source>
        <dbReference type="ARBA" id="ARBA00022842"/>
    </source>
</evidence>
<dbReference type="Pfam" id="PF00122">
    <property type="entry name" value="E1-E2_ATPase"/>
    <property type="match status" value="1"/>
</dbReference>
<evidence type="ECO:0000256" key="14">
    <source>
        <dbReference type="ARBA" id="ARBA00023136"/>
    </source>
</evidence>
<dbReference type="AlphaFoldDB" id="A0A5C8NTC9"/>
<evidence type="ECO:0000256" key="1">
    <source>
        <dbReference type="ARBA" id="ARBA00004651"/>
    </source>
</evidence>
<proteinExistence type="inferred from homology"/>
<feature type="compositionally biased region" description="Low complexity" evidence="16">
    <location>
        <begin position="64"/>
        <end position="77"/>
    </location>
</feature>
<dbReference type="InterPro" id="IPR023299">
    <property type="entry name" value="ATPase_P-typ_cyto_dom_N"/>
</dbReference>
<keyword evidence="4 15" id="KW-1003">Cell membrane</keyword>
<dbReference type="InterPro" id="IPR059000">
    <property type="entry name" value="ATPase_P-type_domA"/>
</dbReference>
<evidence type="ECO:0000256" key="5">
    <source>
        <dbReference type="ARBA" id="ARBA00022553"/>
    </source>
</evidence>
<evidence type="ECO:0000259" key="17">
    <source>
        <dbReference type="PROSITE" id="PS50846"/>
    </source>
</evidence>
<dbReference type="Pfam" id="PF00403">
    <property type="entry name" value="HMA"/>
    <property type="match status" value="1"/>
</dbReference>
<sequence>MRRHRDRARRPPPDHPDPGGGRGDRQAGRRQRGRAVAAAAAGLQPGPHRQLHGRRRDCRRGGIHRLAGPAHAAGAAVRLHRRQPGDDRARARAGPRREPARPPRAAGRRRLEADRAAGRASASRAGLSRRARRGPGLGLGALRHGLRRAGRGPGLGQRARRREPDAGLRAGHAAQPARAGLAGPARRRLARPALGAVRRGPAGRRLRRGRPSAHRPGGEPSRRHRRLPPAVALNCFHCGQPVLEPGRWSSRVAGAEQAMCCAGCQAVADAIVSAGLDDYYRTRTELPAPGWQPPTGLTLAPGGAGDGGPAAADENLAIYDEPEVQDRFVRREGERCEATLLVEGIRCGACVWLIEQQLRAQPGVEGVSVNMATERATVRYRAVDTPLSSLLAAAGRIGYRLRPFDPARREQALRKTSRDLFRRLFIAGLGMMQVMMYAVPVYLAEPGDIESQWDSLMRWASLVLTLPVVLYSAQPFFRGAWRDLKARSPGMDVPVAIALIAAFAASVHATVTGRGEVWYDSVTMFVFLLLGARYLEWMARRRAARTLDALSASVPDTAERVDPATGAAERVPASRLAPGDRFRVAPGERIAVDATLLDETTTIDQSLLTGESRPVPVARGEAVPGGSINTGHPVLLQVLRAAGDSTISTIERLAERAAAQRPRLVGVTDRVARIFVVALLVLASAVWLAWLQIDPGRAGQIAIAVLVVSCPCALSLATPAALAAASGAALRQGMLVASGDLLLRAAETTDVVFDKTGTLTAGRPELVSLDVLPGAGDRPGSAATQTRLLAIAAALETGQPHPVAEAIRRAAAGSPLPAATESRTWPGLGVQARVDDRLWRLGNASFAGPAPEASLPGGAADSADPARAADPARTGDPGDTVIWLADEAGPVAQLRLRDALRPETPEVVARLAARGLRVHLLSGDEAGTVATVARQLGIAAHRGGARPDDKLDYVRALQREGRTVLMVGDGINDAPVLAAADVSVAVGEATSLARTAAGVVLLGRRISDLCRLHELAQDTRRIVKQNLGWSMVYNALAIPAAAVGWVPPAVAAIGMSASSLLVAVNALRLMPRQRRPNGGR</sequence>
<feature type="transmembrane region" description="Helical" evidence="15">
    <location>
        <begin position="1027"/>
        <end position="1046"/>
    </location>
</feature>
<feature type="transmembrane region" description="Helical" evidence="15">
    <location>
        <begin position="671"/>
        <end position="690"/>
    </location>
</feature>
<comment type="similarity">
    <text evidence="2 15">Belongs to the cation transport ATPase (P-type) (TC 3.A.3) family. Type IB subfamily.</text>
</comment>
<dbReference type="Pfam" id="PF12156">
    <property type="entry name" value="ATPase-cat_bd"/>
    <property type="match status" value="1"/>
</dbReference>
<dbReference type="Gene3D" id="3.30.70.100">
    <property type="match status" value="1"/>
</dbReference>
<feature type="compositionally biased region" description="Basic and acidic residues" evidence="16">
    <location>
        <begin position="9"/>
        <end position="27"/>
    </location>
</feature>
<dbReference type="SUPFAM" id="SSF56784">
    <property type="entry name" value="HAD-like"/>
    <property type="match status" value="1"/>
</dbReference>
<feature type="transmembrane region" description="Helical" evidence="15">
    <location>
        <begin position="456"/>
        <end position="473"/>
    </location>
</feature>
<feature type="compositionally biased region" description="Basic residues" evidence="16">
    <location>
        <begin position="49"/>
        <end position="63"/>
    </location>
</feature>
<keyword evidence="3" id="KW-0813">Transport</keyword>
<comment type="subcellular location">
    <subcellularLocation>
        <location evidence="1">Cell membrane</location>
        <topology evidence="1">Multi-pass membrane protein</topology>
    </subcellularLocation>
</comment>
<dbReference type="OrthoDB" id="8552908at2"/>
<reference evidence="18 19" key="1">
    <citation type="submission" date="2019-06" db="EMBL/GenBank/DDBJ databases">
        <title>Quisquiliibacterium sp. nov., isolated from a maize field.</title>
        <authorList>
            <person name="Lin S.-Y."/>
            <person name="Tsai C.-F."/>
            <person name="Young C.-C."/>
        </authorList>
    </citation>
    <scope>NUCLEOTIDE SEQUENCE [LARGE SCALE GENOMIC DNA]</scope>
    <source>
        <strain evidence="18 19">CC-CFT501</strain>
    </source>
</reference>
<dbReference type="NCBIfam" id="TIGR01494">
    <property type="entry name" value="ATPase_P-type"/>
    <property type="match status" value="2"/>
</dbReference>
<dbReference type="SUPFAM" id="SSF55008">
    <property type="entry name" value="HMA, heavy metal-associated domain"/>
    <property type="match status" value="1"/>
</dbReference>
<name>A0A5C8NTC9_9BURK</name>
<feature type="compositionally biased region" description="Basic residues" evidence="16">
    <location>
        <begin position="201"/>
        <end position="213"/>
    </location>
</feature>
<dbReference type="GO" id="GO:0055070">
    <property type="term" value="P:copper ion homeostasis"/>
    <property type="evidence" value="ECO:0007669"/>
    <property type="project" value="TreeGrafter"/>
</dbReference>
<comment type="caution">
    <text evidence="18">The sequence shown here is derived from an EMBL/GenBank/DDBJ whole genome shotgun (WGS) entry which is preliminary data.</text>
</comment>
<evidence type="ECO:0000256" key="9">
    <source>
        <dbReference type="ARBA" id="ARBA00022840"/>
    </source>
</evidence>
<evidence type="ECO:0000256" key="6">
    <source>
        <dbReference type="ARBA" id="ARBA00022692"/>
    </source>
</evidence>
<feature type="transmembrane region" description="Helical" evidence="15">
    <location>
        <begin position="1052"/>
        <end position="1070"/>
    </location>
</feature>
<keyword evidence="12 15" id="KW-1133">Transmembrane helix</keyword>
<keyword evidence="14 15" id="KW-0472">Membrane</keyword>
<feature type="compositionally biased region" description="Low complexity" evidence="16">
    <location>
        <begin position="168"/>
        <end position="184"/>
    </location>
</feature>
<evidence type="ECO:0000256" key="7">
    <source>
        <dbReference type="ARBA" id="ARBA00022723"/>
    </source>
</evidence>
<dbReference type="CDD" id="cd00371">
    <property type="entry name" value="HMA"/>
    <property type="match status" value="1"/>
</dbReference>
<dbReference type="NCBIfam" id="TIGR01525">
    <property type="entry name" value="ATPase-IB_hvy"/>
    <property type="match status" value="1"/>
</dbReference>
<feature type="region of interest" description="Disordered" evidence="16">
    <location>
        <begin position="849"/>
        <end position="878"/>
    </location>
</feature>
<dbReference type="CDD" id="cd02079">
    <property type="entry name" value="P-type_ATPase_HM"/>
    <property type="match status" value="1"/>
</dbReference>
<dbReference type="InterPro" id="IPR001757">
    <property type="entry name" value="P_typ_ATPase"/>
</dbReference>